<proteinExistence type="predicted"/>
<dbReference type="AlphaFoldDB" id="A0A183P5N3"/>
<feature type="region of interest" description="Disordered" evidence="1">
    <location>
        <begin position="1"/>
        <end position="21"/>
    </location>
</feature>
<evidence type="ECO:0000256" key="1">
    <source>
        <dbReference type="SAM" id="MobiDB-lite"/>
    </source>
</evidence>
<evidence type="ECO:0000313" key="3">
    <source>
        <dbReference type="Proteomes" id="UP000269396"/>
    </source>
</evidence>
<evidence type="ECO:0000313" key="2">
    <source>
        <dbReference type="EMBL" id="VDP51003.1"/>
    </source>
</evidence>
<dbReference type="STRING" id="31246.A0A183P5N3"/>
<gene>
    <name evidence="2" type="ORF">SMTD_LOCUS9669</name>
</gene>
<protein>
    <submittedName>
        <fullName evidence="2">Uncharacterized protein</fullName>
    </submittedName>
</protein>
<organism evidence="2 3">
    <name type="scientific">Schistosoma mattheei</name>
    <dbReference type="NCBI Taxonomy" id="31246"/>
    <lineage>
        <taxon>Eukaryota</taxon>
        <taxon>Metazoa</taxon>
        <taxon>Spiralia</taxon>
        <taxon>Lophotrochozoa</taxon>
        <taxon>Platyhelminthes</taxon>
        <taxon>Trematoda</taxon>
        <taxon>Digenea</taxon>
        <taxon>Strigeidida</taxon>
        <taxon>Schistosomatoidea</taxon>
        <taxon>Schistosomatidae</taxon>
        <taxon>Schistosoma</taxon>
    </lineage>
</organism>
<sequence length="166" mass="18625">MVNAAKGSISKRNLDPSNGAHSANTQIYVKLPQVSSKSIDLHGPTEERWPIKRSVRNTSSKNEISFVHHPPNGSEYEMPRKPNLKTRSVPSRKNNNPTTQIIVNHLGFHSVCNVAVIATPMKVDEWVQIKNEKRPNVAKEISVPQTVAEKLKIDHSDRSLVCHRVK</sequence>
<feature type="compositionally biased region" description="Polar residues" evidence="1">
    <location>
        <begin position="85"/>
        <end position="96"/>
    </location>
</feature>
<reference evidence="2 3" key="1">
    <citation type="submission" date="2018-11" db="EMBL/GenBank/DDBJ databases">
        <authorList>
            <consortium name="Pathogen Informatics"/>
        </authorList>
    </citation>
    <scope>NUCLEOTIDE SEQUENCE [LARGE SCALE GENOMIC DNA]</scope>
    <source>
        <strain>Denwood</strain>
        <strain evidence="3">Zambia</strain>
    </source>
</reference>
<feature type="region of interest" description="Disordered" evidence="1">
    <location>
        <begin position="61"/>
        <end position="96"/>
    </location>
</feature>
<keyword evidence="3" id="KW-1185">Reference proteome</keyword>
<dbReference type="Proteomes" id="UP000269396">
    <property type="component" value="Unassembled WGS sequence"/>
</dbReference>
<dbReference type="EMBL" id="UZAL01029898">
    <property type="protein sequence ID" value="VDP51003.1"/>
    <property type="molecule type" value="Genomic_DNA"/>
</dbReference>
<name>A0A183P5N3_9TREM</name>
<accession>A0A183P5N3</accession>